<evidence type="ECO:0000256" key="1">
    <source>
        <dbReference type="ARBA" id="ARBA00000022"/>
    </source>
</evidence>
<accession>A0ABP9RD08</accession>
<dbReference type="NCBIfam" id="TIGR02464">
    <property type="entry name" value="ribofla_fusion"/>
    <property type="match status" value="1"/>
</dbReference>
<dbReference type="SUPFAM" id="SSF143990">
    <property type="entry name" value="YbiA-like"/>
    <property type="match status" value="1"/>
</dbReference>
<comment type="catalytic activity">
    <reaction evidence="2">
        <text>2,5-diamino-6-hydroxy-4-(5-phosphoribosylamino)-pyrimidine + H2O = 2,5,6-triamino-4-hydroxypyrimidine + D-ribose 5-phosphate</text>
        <dbReference type="Rhea" id="RHEA:23436"/>
        <dbReference type="ChEBI" id="CHEBI:15377"/>
        <dbReference type="ChEBI" id="CHEBI:58614"/>
        <dbReference type="ChEBI" id="CHEBI:78346"/>
        <dbReference type="ChEBI" id="CHEBI:137796"/>
    </reaction>
</comment>
<gene>
    <name evidence="4" type="ORF">GCM10023321_80030</name>
</gene>
<evidence type="ECO:0000313" key="4">
    <source>
        <dbReference type="EMBL" id="GAA5174992.1"/>
    </source>
</evidence>
<protein>
    <submittedName>
        <fullName evidence="4">NADAR family protein</fullName>
    </submittedName>
</protein>
<dbReference type="Gene3D" id="1.10.357.40">
    <property type="entry name" value="YbiA-like"/>
    <property type="match status" value="1"/>
</dbReference>
<sequence>MRGRTELITAVEHGAAFTYLPFYGHAPEPDGSVGPGCLSQWWPARFSVDGNSFATAEHYMMWRKATHFGDHAAAVRILGAETPKEAKAFGRRASGFDQQEWEARRYEIVVDAGRHKFGQHDDLCAFLLSTGDRVLVEASPRDRIWGVGLGRNNPDVHDPRRWRGLNLLGFALGEVRTVLAGDRRGRGS</sequence>
<organism evidence="4 5">
    <name type="scientific">Pseudonocardia eucalypti</name>
    <dbReference type="NCBI Taxonomy" id="648755"/>
    <lineage>
        <taxon>Bacteria</taxon>
        <taxon>Bacillati</taxon>
        <taxon>Actinomycetota</taxon>
        <taxon>Actinomycetes</taxon>
        <taxon>Pseudonocardiales</taxon>
        <taxon>Pseudonocardiaceae</taxon>
        <taxon>Pseudonocardia</taxon>
    </lineage>
</organism>
<dbReference type="RefSeq" id="WP_185063221.1">
    <property type="nucleotide sequence ID" value="NZ_BAABJP010000063.1"/>
</dbReference>
<evidence type="ECO:0000256" key="2">
    <source>
        <dbReference type="ARBA" id="ARBA00000751"/>
    </source>
</evidence>
<dbReference type="CDD" id="cd15457">
    <property type="entry name" value="NADAR"/>
    <property type="match status" value="1"/>
</dbReference>
<evidence type="ECO:0000259" key="3">
    <source>
        <dbReference type="Pfam" id="PF08719"/>
    </source>
</evidence>
<dbReference type="Proteomes" id="UP001428817">
    <property type="component" value="Unassembled WGS sequence"/>
</dbReference>
<proteinExistence type="predicted"/>
<evidence type="ECO:0000313" key="5">
    <source>
        <dbReference type="Proteomes" id="UP001428817"/>
    </source>
</evidence>
<comment type="caution">
    <text evidence="4">The sequence shown here is derived from an EMBL/GenBank/DDBJ whole genome shotgun (WGS) entry which is preliminary data.</text>
</comment>
<reference evidence="5" key="1">
    <citation type="journal article" date="2019" name="Int. J. Syst. Evol. Microbiol.">
        <title>The Global Catalogue of Microorganisms (GCM) 10K type strain sequencing project: providing services to taxonomists for standard genome sequencing and annotation.</title>
        <authorList>
            <consortium name="The Broad Institute Genomics Platform"/>
            <consortium name="The Broad Institute Genome Sequencing Center for Infectious Disease"/>
            <person name="Wu L."/>
            <person name="Ma J."/>
        </authorList>
    </citation>
    <scope>NUCLEOTIDE SEQUENCE [LARGE SCALE GENOMIC DNA]</scope>
    <source>
        <strain evidence="5">JCM 18303</strain>
    </source>
</reference>
<dbReference type="InterPro" id="IPR012816">
    <property type="entry name" value="NADAR"/>
</dbReference>
<feature type="domain" description="NADAR" evidence="3">
    <location>
        <begin position="35"/>
        <end position="179"/>
    </location>
</feature>
<dbReference type="InterPro" id="IPR037238">
    <property type="entry name" value="YbiA-like_sf"/>
</dbReference>
<dbReference type="EMBL" id="BAABJP010000063">
    <property type="protein sequence ID" value="GAA5174992.1"/>
    <property type="molecule type" value="Genomic_DNA"/>
</dbReference>
<name>A0ABP9RD08_9PSEU</name>
<comment type="catalytic activity">
    <reaction evidence="1">
        <text>5-amino-6-(5-phospho-D-ribosylamino)uracil + H2O = 5,6-diaminouracil + D-ribose 5-phosphate</text>
        <dbReference type="Rhea" id="RHEA:55020"/>
        <dbReference type="ChEBI" id="CHEBI:15377"/>
        <dbReference type="ChEBI" id="CHEBI:46252"/>
        <dbReference type="ChEBI" id="CHEBI:58453"/>
        <dbReference type="ChEBI" id="CHEBI:78346"/>
    </reaction>
</comment>
<dbReference type="Pfam" id="PF08719">
    <property type="entry name" value="NADAR"/>
    <property type="match status" value="1"/>
</dbReference>
<keyword evidence="5" id="KW-1185">Reference proteome</keyword>